<evidence type="ECO:0000313" key="2">
    <source>
        <dbReference type="EMBL" id="VFJ93649.1"/>
    </source>
</evidence>
<gene>
    <name evidence="2" type="ORF">BECKLFY1418A_GA0070994_10334</name>
</gene>
<feature type="compositionally biased region" description="Basic and acidic residues" evidence="1">
    <location>
        <begin position="1"/>
        <end position="21"/>
    </location>
</feature>
<dbReference type="AlphaFoldDB" id="A0A450UM91"/>
<proteinExistence type="predicted"/>
<organism evidence="2">
    <name type="scientific">Candidatus Kentrum sp. LFY</name>
    <dbReference type="NCBI Taxonomy" id="2126342"/>
    <lineage>
        <taxon>Bacteria</taxon>
        <taxon>Pseudomonadati</taxon>
        <taxon>Pseudomonadota</taxon>
        <taxon>Gammaproteobacteria</taxon>
        <taxon>Candidatus Kentrum</taxon>
    </lineage>
</organism>
<evidence type="ECO:0000256" key="1">
    <source>
        <dbReference type="SAM" id="MobiDB-lite"/>
    </source>
</evidence>
<reference evidence="2" key="1">
    <citation type="submission" date="2019-02" db="EMBL/GenBank/DDBJ databases">
        <authorList>
            <person name="Gruber-Vodicka R. H."/>
            <person name="Seah K. B. B."/>
        </authorList>
    </citation>
    <scope>NUCLEOTIDE SEQUENCE</scope>
    <source>
        <strain evidence="2">BECK_M6</strain>
    </source>
</reference>
<protein>
    <submittedName>
        <fullName evidence="2">Uncharacterized protein</fullName>
    </submittedName>
</protein>
<sequence length="58" mass="6560">MLALRAKTEAGEMVDDQDHARTPTGAARWGSFLEIRRARHPCCTLMIFVRGRPYSKSP</sequence>
<dbReference type="EMBL" id="CAADFH010000033">
    <property type="protein sequence ID" value="VFJ93649.1"/>
    <property type="molecule type" value="Genomic_DNA"/>
</dbReference>
<feature type="region of interest" description="Disordered" evidence="1">
    <location>
        <begin position="1"/>
        <end position="22"/>
    </location>
</feature>
<name>A0A450UM91_9GAMM</name>
<accession>A0A450UM91</accession>